<evidence type="ECO:0000256" key="1">
    <source>
        <dbReference type="ARBA" id="ARBA00022448"/>
    </source>
</evidence>
<reference evidence="9 10" key="1">
    <citation type="submission" date="2019-09" db="EMBL/GenBank/DDBJ databases">
        <title>The hologenome of the rock-dwelling lichen Lasallia pustulata.</title>
        <authorList>
            <person name="Greshake Tzovaras B."/>
            <person name="Segers F."/>
            <person name="Bicker A."/>
            <person name="Dal Grande F."/>
            <person name="Otte J."/>
            <person name="Hankeln T."/>
            <person name="Schmitt I."/>
            <person name="Ebersberger I."/>
        </authorList>
    </citation>
    <scope>NUCLEOTIDE SEQUENCE [LARGE SCALE GENOMIC DNA]</scope>
    <source>
        <strain evidence="9">A1-1</strain>
    </source>
</reference>
<comment type="subunit">
    <text evidence="7">Part of the nuclear pore complex (NPC).</text>
</comment>
<keyword evidence="5 7" id="KW-0906">Nuclear pore complex</keyword>
<gene>
    <name evidence="9" type="ORF">FRX48_05236</name>
</gene>
<feature type="region of interest" description="Disordered" evidence="8">
    <location>
        <begin position="796"/>
        <end position="824"/>
    </location>
</feature>
<dbReference type="GO" id="GO:0006406">
    <property type="term" value="P:mRNA export from nucleus"/>
    <property type="evidence" value="ECO:0007669"/>
    <property type="project" value="TreeGrafter"/>
</dbReference>
<name>A0A5M8PQT0_9LECA</name>
<organism evidence="9 10">
    <name type="scientific">Lasallia pustulata</name>
    <dbReference type="NCBI Taxonomy" id="136370"/>
    <lineage>
        <taxon>Eukaryota</taxon>
        <taxon>Fungi</taxon>
        <taxon>Dikarya</taxon>
        <taxon>Ascomycota</taxon>
        <taxon>Pezizomycotina</taxon>
        <taxon>Lecanoromycetes</taxon>
        <taxon>OSLEUM clade</taxon>
        <taxon>Umbilicariomycetidae</taxon>
        <taxon>Umbilicariales</taxon>
        <taxon>Umbilicariaceae</taxon>
        <taxon>Lasallia</taxon>
    </lineage>
</organism>
<evidence type="ECO:0000256" key="6">
    <source>
        <dbReference type="ARBA" id="ARBA00023242"/>
    </source>
</evidence>
<dbReference type="Gene3D" id="1.20.190.50">
    <property type="match status" value="1"/>
</dbReference>
<accession>A0A5M8PQT0</accession>
<comment type="function">
    <text evidence="7">Functions as a component of the nuclear pore complex (NPC).</text>
</comment>
<keyword evidence="7" id="KW-0472">Membrane</keyword>
<feature type="compositionally biased region" description="Basic and acidic residues" evidence="8">
    <location>
        <begin position="13"/>
        <end position="22"/>
    </location>
</feature>
<keyword evidence="6 7" id="KW-0539">Nucleus</keyword>
<dbReference type="Pfam" id="PF04121">
    <property type="entry name" value="Nup84_Nup100"/>
    <property type="match status" value="1"/>
</dbReference>
<comment type="caution">
    <text evidence="9">The sequence shown here is derived from an EMBL/GenBank/DDBJ whole genome shotgun (WGS) entry which is preliminary data.</text>
</comment>
<dbReference type="Proteomes" id="UP000324767">
    <property type="component" value="Unassembled WGS sequence"/>
</dbReference>
<keyword evidence="3" id="KW-0653">Protein transport</keyword>
<sequence>MPALRAQQEEGWDQFRRSDARYEAGNGEVDYTDEEGGQDSQQGSDDEFTQAPALRTVGDVQRALHPLQATADRLGKQVEQFAETLDRLGIKKHHKTQNDYQHVLPLVQRYKTIAHATVDSLKKSHGPELEEELKKSWVRKMRDTDGASGPSISSGHDGHDAGLRSSVDDLQRWKAEEQTWELFEVMLRVRHPALTSQTPSVYQDRPSKVSLVHRYSTEQDAWAQFLAEDDVAWERHNVVEWLKRSAETSGQDIDTIVAQLEPSAERGSGLRADGWLDSKLAIKQQKRLRSWPQELAPDSPGLDKSLVNSKKTKPLVTQLDPDAVTRQGRDLEDADLYFERAIWLACWEMIRRGKSWDSIREWCQQRAEDWRATIVRGDPRDSVIQSRSPGEQLHSDAGWQSRVLWRIMCFVAARKGGINEYEKAVYGVLSGDLASMEKVCRGWDDYLFAHYNSYLLRQFDHYLQLKFSERPPSTPLPSQVVSKPAMDGGRSFASGSEIIEMMKRLGTTSERQVKQPLKALQESLIAKTFSDFVFKQGLALSKSANSSKMSKTIPKMDTTPIDRSSTALISMQDHDLLRMITHMLFIYQDLGLDVGMRIHPWAVENIVVAYMEYLSEAGKQQLLPLYASRLSTQRSIMCLARLLPFVTDDKERKTVMQLMGNYKIDIPGVLNMQLRLIISDTPIDGKNSTRYPSLKIIDRTGVDHVGGAHLVRSDFIGTDIMDDERDLINGFCWYMLLDGYWKQTMAVGATLYKHLLRLGRLAAARQLYKEVPFPQLSLRKTRSILGRSVDISVELENSDEEADGQTSMGRSTRSRRIQSRSSSARRARHDRELLVKESCVFRDFEALIKTLDVMENWRRLVDQQPDESNPRRYRAWKQAIRGAHHRVVEAVQPLLHGWLQNPRDDEEAAEFELIRTACLPELVLAYNSILHFNGHVLRGDTFLMCMDLAALVAAEDGDLEAPFVAAGRVSELVDMFAIVSKSILAAEEEGTGGGKNIRKMKGASTDMWNVKVPPSG</sequence>
<dbReference type="GO" id="GO:0017056">
    <property type="term" value="F:structural constituent of nuclear pore"/>
    <property type="evidence" value="ECO:0007669"/>
    <property type="project" value="UniProtKB-UniRule"/>
</dbReference>
<evidence type="ECO:0000256" key="8">
    <source>
        <dbReference type="SAM" id="MobiDB-lite"/>
    </source>
</evidence>
<dbReference type="GO" id="GO:0031080">
    <property type="term" value="C:nuclear pore outer ring"/>
    <property type="evidence" value="ECO:0007669"/>
    <property type="project" value="TreeGrafter"/>
</dbReference>
<dbReference type="PANTHER" id="PTHR13003:SF2">
    <property type="entry name" value="NUCLEAR PORE COMPLEX PROTEIN NUP107"/>
    <property type="match status" value="1"/>
</dbReference>
<dbReference type="EMBL" id="VXIT01000008">
    <property type="protein sequence ID" value="KAA6410926.1"/>
    <property type="molecule type" value="Genomic_DNA"/>
</dbReference>
<evidence type="ECO:0000256" key="3">
    <source>
        <dbReference type="ARBA" id="ARBA00022927"/>
    </source>
</evidence>
<feature type="region of interest" description="Disordered" evidence="8">
    <location>
        <begin position="142"/>
        <end position="163"/>
    </location>
</feature>
<protein>
    <recommendedName>
        <fullName evidence="7">Nuclear pore complex protein</fullName>
    </recommendedName>
</protein>
<comment type="subcellular location">
    <subcellularLocation>
        <location evidence="7">Nucleus</location>
        <location evidence="7">Nuclear pore complex</location>
    </subcellularLocation>
    <subcellularLocation>
        <location evidence="7">Nucleus membrane</location>
    </subcellularLocation>
</comment>
<comment type="similarity">
    <text evidence="7">Belongs to the nucleoporin Nup84/Nup107 family.</text>
</comment>
<dbReference type="AlphaFoldDB" id="A0A5M8PQT0"/>
<dbReference type="OrthoDB" id="3098at2759"/>
<dbReference type="GO" id="GO:0000973">
    <property type="term" value="P:post-transcriptional tethering of RNA polymerase II gene DNA at nuclear periphery"/>
    <property type="evidence" value="ECO:0007669"/>
    <property type="project" value="TreeGrafter"/>
</dbReference>
<evidence type="ECO:0000256" key="5">
    <source>
        <dbReference type="ARBA" id="ARBA00023132"/>
    </source>
</evidence>
<feature type="region of interest" description="Disordered" evidence="8">
    <location>
        <begin position="1"/>
        <end position="48"/>
    </location>
</feature>
<proteinExistence type="inferred from homology"/>
<evidence type="ECO:0000313" key="10">
    <source>
        <dbReference type="Proteomes" id="UP000324767"/>
    </source>
</evidence>
<keyword evidence="1 7" id="KW-0813">Transport</keyword>
<dbReference type="GO" id="GO:0006606">
    <property type="term" value="P:protein import into nucleus"/>
    <property type="evidence" value="ECO:0007669"/>
    <property type="project" value="TreeGrafter"/>
</dbReference>
<evidence type="ECO:0000256" key="7">
    <source>
        <dbReference type="RuleBase" id="RU365072"/>
    </source>
</evidence>
<dbReference type="InterPro" id="IPR007252">
    <property type="entry name" value="Nup84/Nup107"/>
</dbReference>
<evidence type="ECO:0000256" key="4">
    <source>
        <dbReference type="ARBA" id="ARBA00023010"/>
    </source>
</evidence>
<dbReference type="PANTHER" id="PTHR13003">
    <property type="entry name" value="NUP107-RELATED"/>
    <property type="match status" value="1"/>
</dbReference>
<dbReference type="Gene3D" id="1.10.3450.20">
    <property type="match status" value="1"/>
</dbReference>
<keyword evidence="4 7" id="KW-0811">Translocation</keyword>
<evidence type="ECO:0000313" key="9">
    <source>
        <dbReference type="EMBL" id="KAA6410926.1"/>
    </source>
</evidence>
<dbReference type="GO" id="GO:0031965">
    <property type="term" value="C:nuclear membrane"/>
    <property type="evidence" value="ECO:0007669"/>
    <property type="project" value="UniProtKB-SubCell"/>
</dbReference>
<evidence type="ECO:0000256" key="2">
    <source>
        <dbReference type="ARBA" id="ARBA00022816"/>
    </source>
</evidence>
<keyword evidence="2" id="KW-0509">mRNA transport</keyword>
<feature type="compositionally biased region" description="Basic residues" evidence="8">
    <location>
        <begin position="812"/>
        <end position="824"/>
    </location>
</feature>